<dbReference type="AlphaFoldDB" id="A0A250DMY9"/>
<feature type="region of interest" description="Disordered" evidence="1">
    <location>
        <begin position="232"/>
        <end position="292"/>
    </location>
</feature>
<evidence type="ECO:0008006" key="4">
    <source>
        <dbReference type="Google" id="ProtNLM"/>
    </source>
</evidence>
<dbReference type="InterPro" id="IPR006429">
    <property type="entry name" value="Phage_lambda_portal"/>
</dbReference>
<evidence type="ECO:0000313" key="2">
    <source>
        <dbReference type="EMBL" id="ATA55349.1"/>
    </source>
</evidence>
<dbReference type="KEGG" id="vbo:CKY39_20600"/>
<sequence>MDRYIREHQRRAARRPRPTASAGRDLRNNNDYARKFCGMVETNMVGPSGFVMQSRVEGASGTTDKLANDAIEAAFLRWQAVCDVAGRQSLRDMCETLVGGLPSDGEFLVRMVRGADARNEFNFALQLIDVDRIDTTYNGVEHSTGNTVIMGVEVDAYRRMVAIHIFEAHPNDGPRTSRQRVRLPGEDLIHGFKVERAEQVRGIPWMAPGMLSLHHLGASCWPQCWRQSTGRITSASSRRPGILRRAPCPSAQKTTTEPPSAPASRASMTRCRLASTSKRTRASIRMRSSARS</sequence>
<evidence type="ECO:0000313" key="3">
    <source>
        <dbReference type="Proteomes" id="UP000217154"/>
    </source>
</evidence>
<dbReference type="Proteomes" id="UP000217154">
    <property type="component" value="Chromosome"/>
</dbReference>
<name>A0A250DMY9_9BURK</name>
<feature type="compositionally biased region" description="Basic residues" evidence="1">
    <location>
        <begin position="8"/>
        <end position="17"/>
    </location>
</feature>
<dbReference type="GO" id="GO:0005198">
    <property type="term" value="F:structural molecule activity"/>
    <property type="evidence" value="ECO:0007669"/>
    <property type="project" value="InterPro"/>
</dbReference>
<organism evidence="2 3">
    <name type="scientific">Variovorax boronicumulans</name>
    <dbReference type="NCBI Taxonomy" id="436515"/>
    <lineage>
        <taxon>Bacteria</taxon>
        <taxon>Pseudomonadati</taxon>
        <taxon>Pseudomonadota</taxon>
        <taxon>Betaproteobacteria</taxon>
        <taxon>Burkholderiales</taxon>
        <taxon>Comamonadaceae</taxon>
        <taxon>Variovorax</taxon>
    </lineage>
</organism>
<protein>
    <recommendedName>
        <fullName evidence="4">Phage portal protein</fullName>
    </recommendedName>
</protein>
<dbReference type="GO" id="GO:0019068">
    <property type="term" value="P:virion assembly"/>
    <property type="evidence" value="ECO:0007669"/>
    <property type="project" value="InterPro"/>
</dbReference>
<dbReference type="Pfam" id="PF05136">
    <property type="entry name" value="Phage_portal_2"/>
    <property type="match status" value="1"/>
</dbReference>
<gene>
    <name evidence="2" type="ORF">CKY39_20600</name>
</gene>
<reference evidence="2 3" key="1">
    <citation type="submission" date="2017-09" db="EMBL/GenBank/DDBJ databases">
        <title>The diverse metabolic capabilities of V. boronicumulans make it an excellent choice for continued studies on novel biodegradation.</title>
        <authorList>
            <person name="Sun S."/>
        </authorList>
    </citation>
    <scope>NUCLEOTIDE SEQUENCE [LARGE SCALE GENOMIC DNA]</scope>
    <source>
        <strain evidence="2 3">J1</strain>
    </source>
</reference>
<feature type="region of interest" description="Disordered" evidence="1">
    <location>
        <begin position="1"/>
        <end position="27"/>
    </location>
</feature>
<accession>A0A250DMY9</accession>
<evidence type="ECO:0000256" key="1">
    <source>
        <dbReference type="SAM" id="MobiDB-lite"/>
    </source>
</evidence>
<feature type="compositionally biased region" description="Basic residues" evidence="1">
    <location>
        <begin position="278"/>
        <end position="292"/>
    </location>
</feature>
<dbReference type="EMBL" id="CP023284">
    <property type="protein sequence ID" value="ATA55349.1"/>
    <property type="molecule type" value="Genomic_DNA"/>
</dbReference>
<proteinExistence type="predicted"/>